<evidence type="ECO:0000313" key="2">
    <source>
        <dbReference type="EMBL" id="KAH1092159.1"/>
    </source>
</evidence>
<dbReference type="EMBL" id="JAIQCV010000006">
    <property type="protein sequence ID" value="KAH1092159.1"/>
    <property type="molecule type" value="Genomic_DNA"/>
</dbReference>
<evidence type="ECO:0000256" key="1">
    <source>
        <dbReference type="SAM" id="MobiDB-lite"/>
    </source>
</evidence>
<accession>A0A9D3VQW7</accession>
<keyword evidence="3" id="KW-1185">Reference proteome</keyword>
<gene>
    <name evidence="2" type="ORF">J1N35_019416</name>
</gene>
<reference evidence="2 3" key="1">
    <citation type="journal article" date="2021" name="Plant Biotechnol. J.">
        <title>Multi-omics assisted identification of the key and species-specific regulatory components of drought-tolerant mechanisms in Gossypium stocksii.</title>
        <authorList>
            <person name="Yu D."/>
            <person name="Ke L."/>
            <person name="Zhang D."/>
            <person name="Wu Y."/>
            <person name="Sun Y."/>
            <person name="Mei J."/>
            <person name="Sun J."/>
            <person name="Sun Y."/>
        </authorList>
    </citation>
    <scope>NUCLEOTIDE SEQUENCE [LARGE SCALE GENOMIC DNA]</scope>
    <source>
        <strain evidence="3">cv. E1</strain>
        <tissue evidence="2">Leaf</tissue>
    </source>
</reference>
<protein>
    <submittedName>
        <fullName evidence="2">Uncharacterized protein</fullName>
    </submittedName>
</protein>
<feature type="region of interest" description="Disordered" evidence="1">
    <location>
        <begin position="1"/>
        <end position="26"/>
    </location>
</feature>
<dbReference type="Proteomes" id="UP000828251">
    <property type="component" value="Unassembled WGS sequence"/>
</dbReference>
<comment type="caution">
    <text evidence="2">The sequence shown here is derived from an EMBL/GenBank/DDBJ whole genome shotgun (WGS) entry which is preliminary data.</text>
</comment>
<sequence length="59" mass="6764">FRLRSNTTQLGRRSTASSSVKFKSPNRLNHQIGNAKLVEILQAHKNQLQRSKQRALVFC</sequence>
<name>A0A9D3VQW7_9ROSI</name>
<feature type="non-terminal residue" evidence="2">
    <location>
        <position position="1"/>
    </location>
</feature>
<organism evidence="2 3">
    <name type="scientific">Gossypium stocksii</name>
    <dbReference type="NCBI Taxonomy" id="47602"/>
    <lineage>
        <taxon>Eukaryota</taxon>
        <taxon>Viridiplantae</taxon>
        <taxon>Streptophyta</taxon>
        <taxon>Embryophyta</taxon>
        <taxon>Tracheophyta</taxon>
        <taxon>Spermatophyta</taxon>
        <taxon>Magnoliopsida</taxon>
        <taxon>eudicotyledons</taxon>
        <taxon>Gunneridae</taxon>
        <taxon>Pentapetalae</taxon>
        <taxon>rosids</taxon>
        <taxon>malvids</taxon>
        <taxon>Malvales</taxon>
        <taxon>Malvaceae</taxon>
        <taxon>Malvoideae</taxon>
        <taxon>Gossypium</taxon>
    </lineage>
</organism>
<proteinExistence type="predicted"/>
<evidence type="ECO:0000313" key="3">
    <source>
        <dbReference type="Proteomes" id="UP000828251"/>
    </source>
</evidence>
<dbReference type="AlphaFoldDB" id="A0A9D3VQW7"/>